<feature type="binding site" evidence="11">
    <location>
        <position position="134"/>
    </location>
    <ligand>
        <name>substrate</name>
    </ligand>
</feature>
<evidence type="ECO:0000256" key="2">
    <source>
        <dbReference type="ARBA" id="ARBA00006997"/>
    </source>
</evidence>
<keyword evidence="5 11" id="KW-0808">Transferase</keyword>
<dbReference type="RefSeq" id="WP_160209730.1">
    <property type="nucleotide sequence ID" value="NZ_CAMUSJ010000063.1"/>
</dbReference>
<accession>A0A845STX8</accession>
<comment type="function">
    <text evidence="11">Catalyzes the specific phosphorylation of the 3-hydroxyl group of shikimic acid using ATP as a cosubstrate.</text>
</comment>
<comment type="caution">
    <text evidence="13">The sequence shown here is derived from an EMBL/GenBank/DDBJ whole genome shotgun (WGS) entry which is preliminary data.</text>
</comment>
<feature type="binding site" evidence="11">
    <location>
        <position position="15"/>
    </location>
    <ligand>
        <name>Mg(2+)</name>
        <dbReference type="ChEBI" id="CHEBI:18420"/>
    </ligand>
</feature>
<keyword evidence="11" id="KW-0963">Cytoplasm</keyword>
<dbReference type="GO" id="GO:0005829">
    <property type="term" value="C:cytosol"/>
    <property type="evidence" value="ECO:0007669"/>
    <property type="project" value="TreeGrafter"/>
</dbReference>
<keyword evidence="8 11" id="KW-0067">ATP-binding</keyword>
<evidence type="ECO:0000256" key="11">
    <source>
        <dbReference type="HAMAP-Rule" id="MF_00109"/>
    </source>
</evidence>
<evidence type="ECO:0000256" key="6">
    <source>
        <dbReference type="ARBA" id="ARBA00022741"/>
    </source>
</evidence>
<dbReference type="GO" id="GO:0000287">
    <property type="term" value="F:magnesium ion binding"/>
    <property type="evidence" value="ECO:0007669"/>
    <property type="project" value="UniProtKB-UniRule"/>
</dbReference>
<comment type="pathway">
    <text evidence="1 11">Metabolic intermediate biosynthesis; chorismate biosynthesis; chorismate from D-erythrose 4-phosphate and phosphoenolpyruvate: step 5/7.</text>
</comment>
<reference evidence="13 15" key="2">
    <citation type="submission" date="2019-06" db="EMBL/GenBank/DDBJ databases">
        <title>Draft genome sequences of 15 bacterial species constituting the stable defined intestinal microbiota of the GM15 gnotobiotic mouse model.</title>
        <authorList>
            <person name="Elie C."/>
            <person name="Mathieu A."/>
            <person name="Saliou A."/>
            <person name="Darnaud M."/>
            <person name="Leulier F."/>
            <person name="Tamellini A."/>
        </authorList>
    </citation>
    <scope>NUCLEOTIDE SEQUENCE [LARGE SCALE GENOMIC DNA]</scope>
    <source>
        <strain evidence="13 15">JM4-15</strain>
    </source>
</reference>
<keyword evidence="11" id="KW-0479">Metal-binding</keyword>
<dbReference type="Gene3D" id="3.40.50.300">
    <property type="entry name" value="P-loop containing nucleotide triphosphate hydrolases"/>
    <property type="match status" value="1"/>
</dbReference>
<protein>
    <recommendedName>
        <fullName evidence="3 11">Shikimate kinase</fullName>
        <shortName evidence="11">SK</shortName>
        <ecNumber evidence="3 11">2.7.1.71</ecNumber>
    </recommendedName>
</protein>
<dbReference type="OrthoDB" id="9800332at2"/>
<evidence type="ECO:0000313" key="14">
    <source>
        <dbReference type="Proteomes" id="UP000446348"/>
    </source>
</evidence>
<sequence length="167" mass="18774">MNNILLCGFMGCGKTTVGKRLAALTGREYIDLDREIELEAGMTIPELFERFGEQEFRDREHAAVAALARRIGCIVSTGGGAMTFPRNVSAVSPDDRIVFLDTPFDVCYERIRDSDRPIVRRSTPDELRRLFETRRAAYQTAASVILPGNDTPDNLARFFEKKLGKKL</sequence>
<evidence type="ECO:0000256" key="1">
    <source>
        <dbReference type="ARBA" id="ARBA00004842"/>
    </source>
</evidence>
<dbReference type="InterPro" id="IPR027417">
    <property type="entry name" value="P-loop_NTPase"/>
</dbReference>
<dbReference type="PROSITE" id="PS01128">
    <property type="entry name" value="SHIKIMATE_KINASE"/>
    <property type="match status" value="1"/>
</dbReference>
<dbReference type="EC" id="2.7.1.71" evidence="3 11"/>
<dbReference type="SUPFAM" id="SSF52540">
    <property type="entry name" value="P-loop containing nucleoside triphosphate hydrolases"/>
    <property type="match status" value="1"/>
</dbReference>
<comment type="catalytic activity">
    <reaction evidence="10 11">
        <text>shikimate + ATP = 3-phosphoshikimate + ADP + H(+)</text>
        <dbReference type="Rhea" id="RHEA:13121"/>
        <dbReference type="ChEBI" id="CHEBI:15378"/>
        <dbReference type="ChEBI" id="CHEBI:30616"/>
        <dbReference type="ChEBI" id="CHEBI:36208"/>
        <dbReference type="ChEBI" id="CHEBI:145989"/>
        <dbReference type="ChEBI" id="CHEBI:456216"/>
        <dbReference type="EC" id="2.7.1.71"/>
    </reaction>
</comment>
<keyword evidence="7 11" id="KW-0418">Kinase</keyword>
<dbReference type="GO" id="GO:0009423">
    <property type="term" value="P:chorismate biosynthetic process"/>
    <property type="evidence" value="ECO:0007669"/>
    <property type="project" value="UniProtKB-UniRule"/>
</dbReference>
<comment type="cofactor">
    <cofactor evidence="11">
        <name>Mg(2+)</name>
        <dbReference type="ChEBI" id="CHEBI:18420"/>
    </cofactor>
    <text evidence="11">Binds 1 Mg(2+) ion per subunit.</text>
</comment>
<feature type="binding site" evidence="11">
    <location>
        <begin position="11"/>
        <end position="16"/>
    </location>
    <ligand>
        <name>ATP</name>
        <dbReference type="ChEBI" id="CHEBI:30616"/>
    </ligand>
</feature>
<dbReference type="InterPro" id="IPR031322">
    <property type="entry name" value="Shikimate/glucono_kinase"/>
</dbReference>
<comment type="similarity">
    <text evidence="2 11">Belongs to the shikimate kinase family.</text>
</comment>
<reference evidence="12 14" key="1">
    <citation type="submission" date="2018-08" db="EMBL/GenBank/DDBJ databases">
        <title>Murine metabolic-syndrome-specific gut microbial biobank.</title>
        <authorList>
            <person name="Liu C."/>
        </authorList>
    </citation>
    <scope>NUCLEOTIDE SEQUENCE [LARGE SCALE GENOMIC DNA]</scope>
    <source>
        <strain evidence="12 14">X69</strain>
    </source>
</reference>
<evidence type="ECO:0000313" key="12">
    <source>
        <dbReference type="EMBL" id="NBI78907.1"/>
    </source>
</evidence>
<evidence type="ECO:0000256" key="5">
    <source>
        <dbReference type="ARBA" id="ARBA00022679"/>
    </source>
</evidence>
<dbReference type="PANTHER" id="PTHR21087">
    <property type="entry name" value="SHIKIMATE KINASE"/>
    <property type="match status" value="1"/>
</dbReference>
<dbReference type="HAMAP" id="MF_00109">
    <property type="entry name" value="Shikimate_kinase"/>
    <property type="match status" value="1"/>
</dbReference>
<feature type="binding site" evidence="11">
    <location>
        <position position="79"/>
    </location>
    <ligand>
        <name>substrate</name>
    </ligand>
</feature>
<dbReference type="PANTHER" id="PTHR21087:SF16">
    <property type="entry name" value="SHIKIMATE KINASE 1, CHLOROPLASTIC"/>
    <property type="match status" value="1"/>
</dbReference>
<name>A0A845STX8_9FIRM</name>
<dbReference type="Proteomes" id="UP000446348">
    <property type="component" value="Unassembled WGS sequence"/>
</dbReference>
<dbReference type="GO" id="GO:0009073">
    <property type="term" value="P:aromatic amino acid family biosynthetic process"/>
    <property type="evidence" value="ECO:0007669"/>
    <property type="project" value="UniProtKB-KW"/>
</dbReference>
<keyword evidence="6 11" id="KW-0547">Nucleotide-binding</keyword>
<comment type="caution">
    <text evidence="11">Lacks conserved residue(s) required for the propagation of feature annotation.</text>
</comment>
<dbReference type="UniPathway" id="UPA00053">
    <property type="reaction ID" value="UER00088"/>
</dbReference>
<proteinExistence type="inferred from homology"/>
<organism evidence="13 15">
    <name type="scientific">Anaerotruncus colihominis</name>
    <dbReference type="NCBI Taxonomy" id="169435"/>
    <lineage>
        <taxon>Bacteria</taxon>
        <taxon>Bacillati</taxon>
        <taxon>Bacillota</taxon>
        <taxon>Clostridia</taxon>
        <taxon>Eubacteriales</taxon>
        <taxon>Oscillospiraceae</taxon>
        <taxon>Anaerotruncus</taxon>
    </lineage>
</organism>
<feature type="binding site" evidence="11">
    <location>
        <position position="57"/>
    </location>
    <ligand>
        <name>substrate</name>
    </ligand>
</feature>
<dbReference type="InterPro" id="IPR023000">
    <property type="entry name" value="Shikimate_kinase_CS"/>
</dbReference>
<keyword evidence="9 11" id="KW-0057">Aromatic amino acid biosynthesis</keyword>
<evidence type="ECO:0000256" key="3">
    <source>
        <dbReference type="ARBA" id="ARBA00012154"/>
    </source>
</evidence>
<evidence type="ECO:0000256" key="10">
    <source>
        <dbReference type="ARBA" id="ARBA00048567"/>
    </source>
</evidence>
<feature type="binding site" evidence="11">
    <location>
        <position position="116"/>
    </location>
    <ligand>
        <name>ATP</name>
        <dbReference type="ChEBI" id="CHEBI:30616"/>
    </ligand>
</feature>
<dbReference type="Pfam" id="PF01202">
    <property type="entry name" value="SKI"/>
    <property type="match status" value="1"/>
</dbReference>
<dbReference type="Proteomes" id="UP000462501">
    <property type="component" value="Unassembled WGS sequence"/>
</dbReference>
<comment type="subcellular location">
    <subcellularLocation>
        <location evidence="11">Cytoplasm</location>
    </subcellularLocation>
</comment>
<dbReference type="CDD" id="cd00464">
    <property type="entry name" value="SK"/>
    <property type="match status" value="1"/>
</dbReference>
<gene>
    <name evidence="11" type="primary">aroK</name>
    <name evidence="12" type="ORF">D3Z39_08500</name>
    <name evidence="13" type="ORF">FMM72_15130</name>
</gene>
<dbReference type="GO" id="GO:0004765">
    <property type="term" value="F:shikimate kinase activity"/>
    <property type="evidence" value="ECO:0007669"/>
    <property type="project" value="UniProtKB-UniRule"/>
</dbReference>
<dbReference type="PRINTS" id="PR01100">
    <property type="entry name" value="SHIKIMTKNASE"/>
</dbReference>
<dbReference type="AlphaFoldDB" id="A0A845STX8"/>
<keyword evidence="11" id="KW-0460">Magnesium</keyword>
<keyword evidence="4 11" id="KW-0028">Amino-acid biosynthesis</keyword>
<evidence type="ECO:0000256" key="9">
    <source>
        <dbReference type="ARBA" id="ARBA00023141"/>
    </source>
</evidence>
<feature type="binding site" evidence="11">
    <location>
        <position position="33"/>
    </location>
    <ligand>
        <name>substrate</name>
    </ligand>
</feature>
<evidence type="ECO:0000256" key="4">
    <source>
        <dbReference type="ARBA" id="ARBA00022605"/>
    </source>
</evidence>
<dbReference type="GO" id="GO:0005524">
    <property type="term" value="F:ATP binding"/>
    <property type="evidence" value="ECO:0007669"/>
    <property type="project" value="UniProtKB-UniRule"/>
</dbReference>
<comment type="subunit">
    <text evidence="11">Monomer.</text>
</comment>
<evidence type="ECO:0000256" key="7">
    <source>
        <dbReference type="ARBA" id="ARBA00022777"/>
    </source>
</evidence>
<dbReference type="InterPro" id="IPR000623">
    <property type="entry name" value="Shikimate_kinase/TSH1"/>
</dbReference>
<evidence type="ECO:0000313" key="15">
    <source>
        <dbReference type="Proteomes" id="UP000462501"/>
    </source>
</evidence>
<evidence type="ECO:0000313" key="13">
    <source>
        <dbReference type="EMBL" id="NDO40539.1"/>
    </source>
</evidence>
<dbReference type="EMBL" id="VIQT01000021">
    <property type="protein sequence ID" value="NDO40539.1"/>
    <property type="molecule type" value="Genomic_DNA"/>
</dbReference>
<dbReference type="EMBL" id="QXWZ01000013">
    <property type="protein sequence ID" value="NBI78907.1"/>
    <property type="molecule type" value="Genomic_DNA"/>
</dbReference>
<evidence type="ECO:0000256" key="8">
    <source>
        <dbReference type="ARBA" id="ARBA00022840"/>
    </source>
</evidence>
<dbReference type="GO" id="GO:0008652">
    <property type="term" value="P:amino acid biosynthetic process"/>
    <property type="evidence" value="ECO:0007669"/>
    <property type="project" value="UniProtKB-KW"/>
</dbReference>